<accession>A0A542XTT4</accession>
<comment type="subcellular location">
    <subcellularLocation>
        <location evidence="1">Cell membrane</location>
        <topology evidence="1">Multi-pass membrane protein</topology>
    </subcellularLocation>
</comment>
<feature type="region of interest" description="Disordered" evidence="8">
    <location>
        <begin position="636"/>
        <end position="667"/>
    </location>
</feature>
<keyword evidence="2" id="KW-1003">Cell membrane</keyword>
<feature type="transmembrane region" description="Helical" evidence="9">
    <location>
        <begin position="152"/>
        <end position="170"/>
    </location>
</feature>
<dbReference type="GO" id="GO:0010041">
    <property type="term" value="P:response to iron(III) ion"/>
    <property type="evidence" value="ECO:0007669"/>
    <property type="project" value="TreeGrafter"/>
</dbReference>
<protein>
    <submittedName>
        <fullName evidence="13">4-amino-4-deoxy-L-arabinose transferase-like glycosyltransferase</fullName>
    </submittedName>
    <submittedName>
        <fullName evidence="12">Membrane protein</fullName>
    </submittedName>
</protein>
<comment type="caution">
    <text evidence="13">The sequence shown here is derived from an EMBL/GenBank/DDBJ whole genome shotgun (WGS) entry which is preliminary data.</text>
</comment>
<feature type="transmembrane region" description="Helical" evidence="9">
    <location>
        <begin position="176"/>
        <end position="192"/>
    </location>
</feature>
<feature type="transmembrane region" description="Helical" evidence="9">
    <location>
        <begin position="398"/>
        <end position="417"/>
    </location>
</feature>
<sequence>MTGASAILNGMSSGTLGQDTLAPVEVYAAREPTGRNPRWWWVGLTVCVAVAALLRIWGAPGTAGNGNLYYTAAVLSMSQDWTAFFTGALDTAGFAAMDKPAVWLWPSALLVKIFGLNWATLFLPNAIAGTATVLALALAVREAFGDGLPARLTALAAALGLAVSPINVAIDRNNSPDAIMLLALVLAAWLAIRAVRRGRLGPLIGAAALVGLAFNAKFFQAYLVVPGFALMWLVSGAGGLARRLGGLLAAGAALAAVSLAWPLMMATLVTDPPWISSSSDGSVQGRLVDIGSVHFSESPAATDPMIQTILGSLHTGEAFYAGPPGLDRLFTGALADQVSWWLPLAVVAVVALAFRLRQRRRDDPAVAATMLFAVWAVACWAVFSLMSGTLHPYYTSMMVPALSALCAGGILAAWSVWGEGDRRGAWLFAAQALAVTVWTTVVLYTTTAQTPSALPGIVLVTGVAAVGAALVGARREPTGSLVALAALMAPLTWSVLTTSQPLVAFNPLGNQPGREGLTVVPKPMSDAFVMTMNPPVDPRMIDFLERNQGTAKWIMAAPSAISATPITVASGGAPVMTMGGYYGTDPNPTVPAFHEMVRAGEIRFLLAPPPGSSFVSGTAVDITNWALGNCRPVDPMTGAPAPLPPMPPQGPGGQPGAPGGPPAQMPMPILLDCAGAA</sequence>
<proteinExistence type="predicted"/>
<keyword evidence="6 9" id="KW-1133">Transmembrane helix</keyword>
<reference evidence="13 14" key="1">
    <citation type="submission" date="2019-06" db="EMBL/GenBank/DDBJ databases">
        <title>Sequencing the genomes of 1000 actinobacteria strains.</title>
        <authorList>
            <person name="Klenk H.-P."/>
        </authorList>
    </citation>
    <scope>NUCLEOTIDE SEQUENCE [LARGE SCALE GENOMIC DNA]</scope>
    <source>
        <strain evidence="13 14">DSM 44819</strain>
    </source>
</reference>
<feature type="transmembrane region" description="Helical" evidence="9">
    <location>
        <begin position="247"/>
        <end position="269"/>
    </location>
</feature>
<dbReference type="EMBL" id="VFOL01000001">
    <property type="protein sequence ID" value="TQL39093.1"/>
    <property type="molecule type" value="Genomic_DNA"/>
</dbReference>
<feature type="transmembrane region" description="Helical" evidence="9">
    <location>
        <begin position="478"/>
        <end position="496"/>
    </location>
</feature>
<keyword evidence="4 13" id="KW-0808">Transferase</keyword>
<keyword evidence="5 9" id="KW-0812">Transmembrane</keyword>
<dbReference type="GO" id="GO:0005886">
    <property type="term" value="C:plasma membrane"/>
    <property type="evidence" value="ECO:0007669"/>
    <property type="project" value="UniProtKB-SubCell"/>
</dbReference>
<evidence type="ECO:0000259" key="10">
    <source>
        <dbReference type="Pfam" id="PF13231"/>
    </source>
</evidence>
<evidence type="ECO:0000256" key="1">
    <source>
        <dbReference type="ARBA" id="ARBA00004651"/>
    </source>
</evidence>
<dbReference type="InterPro" id="IPR056785">
    <property type="entry name" value="YkcA/B-like_C"/>
</dbReference>
<feature type="compositionally biased region" description="Pro residues" evidence="8">
    <location>
        <begin position="641"/>
        <end position="650"/>
    </location>
</feature>
<dbReference type="PANTHER" id="PTHR33908:SF3">
    <property type="entry name" value="UNDECAPRENYL PHOSPHATE-ALPHA-4-AMINO-4-DEOXY-L-ARABINOSE ARABINOSYL TRANSFERASE"/>
    <property type="match status" value="1"/>
</dbReference>
<reference evidence="12 15" key="2">
    <citation type="submission" date="2021-03" db="EMBL/GenBank/DDBJ databases">
        <title>Whole genome shotgun sequence of Salinispora arenicola NBRC 105043.</title>
        <authorList>
            <person name="Komaki H."/>
            <person name="Tamura T."/>
        </authorList>
    </citation>
    <scope>NUCLEOTIDE SEQUENCE [LARGE SCALE GENOMIC DNA]</scope>
    <source>
        <strain evidence="12 15">NBRC 105043</strain>
    </source>
</reference>
<evidence type="ECO:0000256" key="7">
    <source>
        <dbReference type="ARBA" id="ARBA00023136"/>
    </source>
</evidence>
<feature type="transmembrane region" description="Helical" evidence="9">
    <location>
        <begin position="116"/>
        <end position="140"/>
    </location>
</feature>
<dbReference type="Proteomes" id="UP000677457">
    <property type="component" value="Unassembled WGS sequence"/>
</dbReference>
<dbReference type="GO" id="GO:0009103">
    <property type="term" value="P:lipopolysaccharide biosynthetic process"/>
    <property type="evidence" value="ECO:0007669"/>
    <property type="project" value="UniProtKB-ARBA"/>
</dbReference>
<feature type="transmembrane region" description="Helical" evidence="9">
    <location>
        <begin position="424"/>
        <end position="446"/>
    </location>
</feature>
<keyword evidence="3" id="KW-0328">Glycosyltransferase</keyword>
<feature type="transmembrane region" description="Helical" evidence="9">
    <location>
        <begin position="39"/>
        <end position="57"/>
    </location>
</feature>
<evidence type="ECO:0000259" key="11">
    <source>
        <dbReference type="Pfam" id="PF24878"/>
    </source>
</evidence>
<evidence type="ECO:0000256" key="9">
    <source>
        <dbReference type="SAM" id="Phobius"/>
    </source>
</evidence>
<evidence type="ECO:0000256" key="2">
    <source>
        <dbReference type="ARBA" id="ARBA00022475"/>
    </source>
</evidence>
<feature type="domain" description="Glycosyltransferase RgtA/B/C/D-like" evidence="10">
    <location>
        <begin position="98"/>
        <end position="261"/>
    </location>
</feature>
<feature type="domain" description="Putative mannosyltransferase YkcA/B-like C-terminal" evidence="11">
    <location>
        <begin position="540"/>
        <end position="626"/>
    </location>
</feature>
<dbReference type="AlphaFoldDB" id="A0A542XTT4"/>
<dbReference type="EMBL" id="BOQM01000028">
    <property type="protein sequence ID" value="GIM86912.1"/>
    <property type="molecule type" value="Genomic_DNA"/>
</dbReference>
<evidence type="ECO:0000313" key="15">
    <source>
        <dbReference type="Proteomes" id="UP000677457"/>
    </source>
</evidence>
<name>A0A542XTT4_SALAC</name>
<organism evidence="13 14">
    <name type="scientific">Salinispora arenicola</name>
    <dbReference type="NCBI Taxonomy" id="168697"/>
    <lineage>
        <taxon>Bacteria</taxon>
        <taxon>Bacillati</taxon>
        <taxon>Actinomycetota</taxon>
        <taxon>Actinomycetes</taxon>
        <taxon>Micromonosporales</taxon>
        <taxon>Micromonosporaceae</taxon>
        <taxon>Salinispora</taxon>
    </lineage>
</organism>
<feature type="transmembrane region" description="Helical" evidence="9">
    <location>
        <begin position="199"/>
        <end position="216"/>
    </location>
</feature>
<dbReference type="InterPro" id="IPR050297">
    <property type="entry name" value="LipidA_mod_glycosyltrf_83"/>
</dbReference>
<evidence type="ECO:0000256" key="8">
    <source>
        <dbReference type="SAM" id="MobiDB-lite"/>
    </source>
</evidence>
<dbReference type="Proteomes" id="UP000315983">
    <property type="component" value="Unassembled WGS sequence"/>
</dbReference>
<dbReference type="Pfam" id="PF13231">
    <property type="entry name" value="PMT_2"/>
    <property type="match status" value="1"/>
</dbReference>
<evidence type="ECO:0000313" key="12">
    <source>
        <dbReference type="EMBL" id="GIM86912.1"/>
    </source>
</evidence>
<feature type="transmembrane region" description="Helical" evidence="9">
    <location>
        <begin position="452"/>
        <end position="471"/>
    </location>
</feature>
<evidence type="ECO:0000313" key="13">
    <source>
        <dbReference type="EMBL" id="TQL39093.1"/>
    </source>
</evidence>
<dbReference type="InterPro" id="IPR038731">
    <property type="entry name" value="RgtA/B/C-like"/>
</dbReference>
<keyword evidence="15" id="KW-1185">Reference proteome</keyword>
<evidence type="ECO:0000256" key="3">
    <source>
        <dbReference type="ARBA" id="ARBA00022676"/>
    </source>
</evidence>
<gene>
    <name evidence="13" type="ORF">FB564_4315</name>
    <name evidence="12" type="ORF">Sar04_36480</name>
</gene>
<dbReference type="PANTHER" id="PTHR33908">
    <property type="entry name" value="MANNOSYLTRANSFERASE YKCB-RELATED"/>
    <property type="match status" value="1"/>
</dbReference>
<feature type="transmembrane region" description="Helical" evidence="9">
    <location>
        <begin position="222"/>
        <end position="240"/>
    </location>
</feature>
<dbReference type="GO" id="GO:0016763">
    <property type="term" value="F:pentosyltransferase activity"/>
    <property type="evidence" value="ECO:0007669"/>
    <property type="project" value="TreeGrafter"/>
</dbReference>
<keyword evidence="7 9" id="KW-0472">Membrane</keyword>
<evidence type="ECO:0000256" key="6">
    <source>
        <dbReference type="ARBA" id="ARBA00022989"/>
    </source>
</evidence>
<feature type="transmembrane region" description="Helical" evidence="9">
    <location>
        <begin position="338"/>
        <end position="354"/>
    </location>
</feature>
<dbReference type="Pfam" id="PF24878">
    <property type="entry name" value="YkcB_C"/>
    <property type="match status" value="1"/>
</dbReference>
<evidence type="ECO:0000313" key="14">
    <source>
        <dbReference type="Proteomes" id="UP000315983"/>
    </source>
</evidence>
<feature type="transmembrane region" description="Helical" evidence="9">
    <location>
        <begin position="366"/>
        <end position="386"/>
    </location>
</feature>
<evidence type="ECO:0000256" key="4">
    <source>
        <dbReference type="ARBA" id="ARBA00022679"/>
    </source>
</evidence>
<evidence type="ECO:0000256" key="5">
    <source>
        <dbReference type="ARBA" id="ARBA00022692"/>
    </source>
</evidence>